<organism evidence="1 2">
    <name type="scientific">Poritiphilus flavus</name>
    <dbReference type="NCBI Taxonomy" id="2697053"/>
    <lineage>
        <taxon>Bacteria</taxon>
        <taxon>Pseudomonadati</taxon>
        <taxon>Bacteroidota</taxon>
        <taxon>Flavobacteriia</taxon>
        <taxon>Flavobacteriales</taxon>
        <taxon>Flavobacteriaceae</taxon>
        <taxon>Poritiphilus</taxon>
    </lineage>
</organism>
<evidence type="ECO:0000313" key="1">
    <source>
        <dbReference type="EMBL" id="NAS14132.1"/>
    </source>
</evidence>
<dbReference type="Proteomes" id="UP000475249">
    <property type="component" value="Unassembled WGS sequence"/>
</dbReference>
<name>A0A6L9EHK5_9FLAO</name>
<proteinExistence type="predicted"/>
<dbReference type="AlphaFoldDB" id="A0A6L9EHK5"/>
<dbReference type="EMBL" id="WXYO01000008">
    <property type="protein sequence ID" value="NAS14132.1"/>
    <property type="molecule type" value="Genomic_DNA"/>
</dbReference>
<gene>
    <name evidence="1" type="ORF">GTQ38_19130</name>
</gene>
<dbReference type="RefSeq" id="WP_161437158.1">
    <property type="nucleotide sequence ID" value="NZ_WXYO01000008.1"/>
</dbReference>
<sequence>MELQKSSEGLSDEELVKEIVSQNNPLLFEFLYGRYAKVVYNKCYGFSRSMHEARDNISMTLKTEKGKSIIAIEDIVEKKVEIVTWCRN</sequence>
<protein>
    <submittedName>
        <fullName evidence="1">Uncharacterized protein</fullName>
    </submittedName>
</protein>
<keyword evidence="2" id="KW-1185">Reference proteome</keyword>
<accession>A0A6L9EHK5</accession>
<reference evidence="1 2" key="1">
    <citation type="submission" date="2020-01" db="EMBL/GenBank/DDBJ databases">
        <title>Bacteria diversity of Porities sp.</title>
        <authorList>
            <person name="Wang G."/>
        </authorList>
    </citation>
    <scope>NUCLEOTIDE SEQUENCE [LARGE SCALE GENOMIC DNA]</scope>
    <source>
        <strain evidence="1 2">R33</strain>
    </source>
</reference>
<comment type="caution">
    <text evidence="1">The sequence shown here is derived from an EMBL/GenBank/DDBJ whole genome shotgun (WGS) entry which is preliminary data.</text>
</comment>
<evidence type="ECO:0000313" key="2">
    <source>
        <dbReference type="Proteomes" id="UP000475249"/>
    </source>
</evidence>